<proteinExistence type="predicted"/>
<organism evidence="1 2">
    <name type="scientific">Streptacidiphilus monticola</name>
    <dbReference type="NCBI Taxonomy" id="2161674"/>
    <lineage>
        <taxon>Bacteria</taxon>
        <taxon>Bacillati</taxon>
        <taxon>Actinomycetota</taxon>
        <taxon>Actinomycetes</taxon>
        <taxon>Kitasatosporales</taxon>
        <taxon>Streptomycetaceae</taxon>
        <taxon>Streptacidiphilus</taxon>
    </lineage>
</organism>
<reference evidence="2" key="1">
    <citation type="journal article" date="2019" name="Int. J. Syst. Evol. Microbiol.">
        <title>The Global Catalogue of Microorganisms (GCM) 10K type strain sequencing project: providing services to taxonomists for standard genome sequencing and annotation.</title>
        <authorList>
            <consortium name="The Broad Institute Genomics Platform"/>
            <consortium name="The Broad Institute Genome Sequencing Center for Infectious Disease"/>
            <person name="Wu L."/>
            <person name="Ma J."/>
        </authorList>
    </citation>
    <scope>NUCLEOTIDE SEQUENCE [LARGE SCALE GENOMIC DNA]</scope>
    <source>
        <strain evidence="2">JCM 4816</strain>
    </source>
</reference>
<name>A0ABW1FWC8_9ACTN</name>
<dbReference type="EMBL" id="JBHSQJ010000010">
    <property type="protein sequence ID" value="MFC5906318.1"/>
    <property type="molecule type" value="Genomic_DNA"/>
</dbReference>
<sequence>MSWVEQVRPLLLVDVDGPLNPYGAKPQHRPEGYETHRFLTPRWEAAERRRLAIWGMPHKRVKPLRVWLNPAHGPALAGLPYELAWATTWEEEANDFVAPVLGLPSLPFVRWSDERSQPAPGVFWKTPEVLAWVNGRPFAWVDDEITDADRTWVERHHDAPSLLLRIDARRGLQSDDFFALESWAAGRV</sequence>
<dbReference type="RefSeq" id="WP_380579606.1">
    <property type="nucleotide sequence ID" value="NZ_JBHSQJ010000010.1"/>
</dbReference>
<evidence type="ECO:0008006" key="3">
    <source>
        <dbReference type="Google" id="ProtNLM"/>
    </source>
</evidence>
<comment type="caution">
    <text evidence="1">The sequence shown here is derived from an EMBL/GenBank/DDBJ whole genome shotgun (WGS) entry which is preliminary data.</text>
</comment>
<protein>
    <recommendedName>
        <fullName evidence="3">Secreted protein</fullName>
    </recommendedName>
</protein>
<gene>
    <name evidence="1" type="ORF">ACFP3V_03665</name>
</gene>
<dbReference type="Proteomes" id="UP001596174">
    <property type="component" value="Unassembled WGS sequence"/>
</dbReference>
<evidence type="ECO:0000313" key="2">
    <source>
        <dbReference type="Proteomes" id="UP001596174"/>
    </source>
</evidence>
<accession>A0ABW1FWC8</accession>
<keyword evidence="2" id="KW-1185">Reference proteome</keyword>
<evidence type="ECO:0000313" key="1">
    <source>
        <dbReference type="EMBL" id="MFC5906318.1"/>
    </source>
</evidence>